<comment type="caution">
    <text evidence="1">The sequence shown here is derived from an EMBL/GenBank/DDBJ whole genome shotgun (WGS) entry which is preliminary data.</text>
</comment>
<dbReference type="EMBL" id="BLXT01001848">
    <property type="protein sequence ID" value="GFN88349.1"/>
    <property type="molecule type" value="Genomic_DNA"/>
</dbReference>
<organism evidence="1 2">
    <name type="scientific">Plakobranchus ocellatus</name>
    <dbReference type="NCBI Taxonomy" id="259542"/>
    <lineage>
        <taxon>Eukaryota</taxon>
        <taxon>Metazoa</taxon>
        <taxon>Spiralia</taxon>
        <taxon>Lophotrochozoa</taxon>
        <taxon>Mollusca</taxon>
        <taxon>Gastropoda</taxon>
        <taxon>Heterobranchia</taxon>
        <taxon>Euthyneura</taxon>
        <taxon>Panpulmonata</taxon>
        <taxon>Sacoglossa</taxon>
        <taxon>Placobranchoidea</taxon>
        <taxon>Plakobranchidae</taxon>
        <taxon>Plakobranchus</taxon>
    </lineage>
</organism>
<dbReference type="AlphaFoldDB" id="A0AAV3YZH2"/>
<sequence>MIRRIFSLVTAINTTPRKGERHNSLMRLQGSGTTFTIHGKWCRDFVPSQSMIDGQAKWKETTTPTPLMATAASSIPKQSGQCEIETGELIQALLVMLDE</sequence>
<evidence type="ECO:0000313" key="1">
    <source>
        <dbReference type="EMBL" id="GFN88349.1"/>
    </source>
</evidence>
<accession>A0AAV3YZH2</accession>
<evidence type="ECO:0000313" key="2">
    <source>
        <dbReference type="Proteomes" id="UP000735302"/>
    </source>
</evidence>
<name>A0AAV3YZH2_9GAST</name>
<proteinExistence type="predicted"/>
<protein>
    <submittedName>
        <fullName evidence="1">Uncharacterized protein</fullName>
    </submittedName>
</protein>
<keyword evidence="2" id="KW-1185">Reference proteome</keyword>
<reference evidence="1 2" key="1">
    <citation type="journal article" date="2021" name="Elife">
        <title>Chloroplast acquisition without the gene transfer in kleptoplastic sea slugs, Plakobranchus ocellatus.</title>
        <authorList>
            <person name="Maeda T."/>
            <person name="Takahashi S."/>
            <person name="Yoshida T."/>
            <person name="Shimamura S."/>
            <person name="Takaki Y."/>
            <person name="Nagai Y."/>
            <person name="Toyoda A."/>
            <person name="Suzuki Y."/>
            <person name="Arimoto A."/>
            <person name="Ishii H."/>
            <person name="Satoh N."/>
            <person name="Nishiyama T."/>
            <person name="Hasebe M."/>
            <person name="Maruyama T."/>
            <person name="Minagawa J."/>
            <person name="Obokata J."/>
            <person name="Shigenobu S."/>
        </authorList>
    </citation>
    <scope>NUCLEOTIDE SEQUENCE [LARGE SCALE GENOMIC DNA]</scope>
</reference>
<gene>
    <name evidence="1" type="ORF">PoB_001485500</name>
</gene>
<dbReference type="Proteomes" id="UP000735302">
    <property type="component" value="Unassembled WGS sequence"/>
</dbReference>